<feature type="transmembrane region" description="Helical" evidence="6">
    <location>
        <begin position="240"/>
        <end position="264"/>
    </location>
</feature>
<feature type="transmembrane region" description="Helical" evidence="6">
    <location>
        <begin position="62"/>
        <end position="79"/>
    </location>
</feature>
<keyword evidence="8" id="KW-1185">Reference proteome</keyword>
<dbReference type="Pfam" id="PF02653">
    <property type="entry name" value="BPD_transp_2"/>
    <property type="match status" value="1"/>
</dbReference>
<feature type="transmembrane region" description="Helical" evidence="6">
    <location>
        <begin position="276"/>
        <end position="301"/>
    </location>
</feature>
<evidence type="ECO:0000256" key="5">
    <source>
        <dbReference type="ARBA" id="ARBA00023136"/>
    </source>
</evidence>
<keyword evidence="4 6" id="KW-1133">Transmembrane helix</keyword>
<evidence type="ECO:0000313" key="8">
    <source>
        <dbReference type="Proteomes" id="UP001500975"/>
    </source>
</evidence>
<evidence type="ECO:0000256" key="6">
    <source>
        <dbReference type="SAM" id="Phobius"/>
    </source>
</evidence>
<comment type="caution">
    <text evidence="7">The sequence shown here is derived from an EMBL/GenBank/DDBJ whole genome shotgun (WGS) entry which is preliminary data.</text>
</comment>
<feature type="transmembrane region" description="Helical" evidence="6">
    <location>
        <begin position="111"/>
        <end position="132"/>
    </location>
</feature>
<keyword evidence="3 6" id="KW-0812">Transmembrane</keyword>
<feature type="transmembrane region" description="Helical" evidence="6">
    <location>
        <begin position="202"/>
        <end position="220"/>
    </location>
</feature>
<evidence type="ECO:0000256" key="2">
    <source>
        <dbReference type="ARBA" id="ARBA00022475"/>
    </source>
</evidence>
<dbReference type="CDD" id="cd06581">
    <property type="entry name" value="TM_PBP1_LivM_like"/>
    <property type="match status" value="1"/>
</dbReference>
<dbReference type="PANTHER" id="PTHR30482:SF17">
    <property type="entry name" value="ABC TRANSPORTER ATP-BINDING PROTEIN"/>
    <property type="match status" value="1"/>
</dbReference>
<reference evidence="8" key="1">
    <citation type="journal article" date="2019" name="Int. J. Syst. Evol. Microbiol.">
        <title>The Global Catalogue of Microorganisms (GCM) 10K type strain sequencing project: providing services to taxonomists for standard genome sequencing and annotation.</title>
        <authorList>
            <consortium name="The Broad Institute Genomics Platform"/>
            <consortium name="The Broad Institute Genome Sequencing Center for Infectious Disease"/>
            <person name="Wu L."/>
            <person name="Ma J."/>
        </authorList>
    </citation>
    <scope>NUCLEOTIDE SEQUENCE [LARGE SCALE GENOMIC DNA]</scope>
    <source>
        <strain evidence="8">JCM 17804</strain>
    </source>
</reference>
<gene>
    <name evidence="7" type="ORF">GCM10023165_17050</name>
</gene>
<name>A0ABP8HEV7_9BURK</name>
<evidence type="ECO:0000256" key="3">
    <source>
        <dbReference type="ARBA" id="ARBA00022692"/>
    </source>
</evidence>
<protein>
    <recommendedName>
        <fullName evidence="9">Branched-chain amino acid ABC transporter permease</fullName>
    </recommendedName>
</protein>
<evidence type="ECO:0008006" key="9">
    <source>
        <dbReference type="Google" id="ProtNLM"/>
    </source>
</evidence>
<dbReference type="InterPro" id="IPR001851">
    <property type="entry name" value="ABC_transp_permease"/>
</dbReference>
<dbReference type="PROSITE" id="PS51257">
    <property type="entry name" value="PROKAR_LIPOPROTEIN"/>
    <property type="match status" value="1"/>
</dbReference>
<evidence type="ECO:0000256" key="4">
    <source>
        <dbReference type="ARBA" id="ARBA00022989"/>
    </source>
</evidence>
<sequence length="318" mass="34113">MNAARPLAWPLAMLAATACLPLVLGESRLFLTIDFLVMVLLAMSFNLLLGQGGLLSFGHATWYGLGAYAVAIATTRLGWPIWCGMLAAPVVAGLGAWLVGWFCVRAVGMYFAMLTLAFGQLLYTLVLGWYGFTGGDDGLPVRVPDWMLPATPYFYFCLGVVAVCLFLMWRIARSPFGMALGAIRENRQRAACLGLNVRALELRLFAIAGAFAGVAGALRAPLQQMAFPSLLHWSQSAEPVLIALAGGTGVFFGPVAGAALFVFTNFAITSHFEYPLMVFGTLVLAIVLFLPGGILGALATWRVRRGVKSTPGSRVKWP</sequence>
<dbReference type="EMBL" id="BAABGJ010000013">
    <property type="protein sequence ID" value="GAA4338406.1"/>
    <property type="molecule type" value="Genomic_DNA"/>
</dbReference>
<feature type="transmembrane region" description="Helical" evidence="6">
    <location>
        <begin position="85"/>
        <end position="104"/>
    </location>
</feature>
<keyword evidence="2" id="KW-1003">Cell membrane</keyword>
<accession>A0ABP8HEV7</accession>
<evidence type="ECO:0000313" key="7">
    <source>
        <dbReference type="EMBL" id="GAA4338406.1"/>
    </source>
</evidence>
<feature type="transmembrane region" description="Helical" evidence="6">
    <location>
        <begin position="35"/>
        <end position="55"/>
    </location>
</feature>
<dbReference type="InterPro" id="IPR043428">
    <property type="entry name" value="LivM-like"/>
</dbReference>
<dbReference type="PANTHER" id="PTHR30482">
    <property type="entry name" value="HIGH-AFFINITY BRANCHED-CHAIN AMINO ACID TRANSPORT SYSTEM PERMEASE"/>
    <property type="match status" value="1"/>
</dbReference>
<proteinExistence type="predicted"/>
<feature type="transmembrane region" description="Helical" evidence="6">
    <location>
        <begin position="152"/>
        <end position="169"/>
    </location>
</feature>
<keyword evidence="5 6" id="KW-0472">Membrane</keyword>
<organism evidence="7 8">
    <name type="scientific">Variovorax defluvii</name>
    <dbReference type="NCBI Taxonomy" id="913761"/>
    <lineage>
        <taxon>Bacteria</taxon>
        <taxon>Pseudomonadati</taxon>
        <taxon>Pseudomonadota</taxon>
        <taxon>Betaproteobacteria</taxon>
        <taxon>Burkholderiales</taxon>
        <taxon>Comamonadaceae</taxon>
        <taxon>Variovorax</taxon>
    </lineage>
</organism>
<dbReference type="RefSeq" id="WP_345537205.1">
    <property type="nucleotide sequence ID" value="NZ_BAABGJ010000013.1"/>
</dbReference>
<evidence type="ECO:0000256" key="1">
    <source>
        <dbReference type="ARBA" id="ARBA00004651"/>
    </source>
</evidence>
<dbReference type="Proteomes" id="UP001500975">
    <property type="component" value="Unassembled WGS sequence"/>
</dbReference>
<comment type="subcellular location">
    <subcellularLocation>
        <location evidence="1">Cell membrane</location>
        <topology evidence="1">Multi-pass membrane protein</topology>
    </subcellularLocation>
</comment>